<dbReference type="PANTHER" id="PTHR33877">
    <property type="entry name" value="SLL1193 PROTEIN"/>
    <property type="match status" value="1"/>
</dbReference>
<dbReference type="InterPro" id="IPR052892">
    <property type="entry name" value="NA-targeting_endonuclease"/>
</dbReference>
<dbReference type="Pfam" id="PF01844">
    <property type="entry name" value="HNH"/>
    <property type="match status" value="1"/>
</dbReference>
<dbReference type="CDD" id="cd00085">
    <property type="entry name" value="HNHc"/>
    <property type="match status" value="1"/>
</dbReference>
<feature type="domain" description="HNH nuclease" evidence="1">
    <location>
        <begin position="4"/>
        <end position="55"/>
    </location>
</feature>
<sequence>MAVRIRPIILLRDDFTCQECGQTQGLLEIDHIVPIAQGGTNELNNLQVLCMPCNRRKGAN</sequence>
<dbReference type="InterPro" id="IPR002711">
    <property type="entry name" value="HNH"/>
</dbReference>
<dbReference type="InterPro" id="IPR003615">
    <property type="entry name" value="HNH_nuc"/>
</dbReference>
<name>A0ABR5A4R5_9BACL</name>
<dbReference type="Proteomes" id="UP000054526">
    <property type="component" value="Unassembled WGS sequence"/>
</dbReference>
<accession>A0ABR5A4R5</accession>
<reference evidence="2 3" key="1">
    <citation type="submission" date="2014-12" db="EMBL/GenBank/DDBJ databases">
        <title>Draft genome sequence of Cohnella kolymensis strain B-2846.</title>
        <authorList>
            <person name="Karlyshev A.V."/>
            <person name="Kudryashova E.B."/>
        </authorList>
    </citation>
    <scope>NUCLEOTIDE SEQUENCE [LARGE SCALE GENOMIC DNA]</scope>
    <source>
        <strain evidence="2 3">VKM B-2846</strain>
    </source>
</reference>
<evidence type="ECO:0000313" key="2">
    <source>
        <dbReference type="EMBL" id="KIL36045.1"/>
    </source>
</evidence>
<dbReference type="SMART" id="SM00507">
    <property type="entry name" value="HNHc"/>
    <property type="match status" value="1"/>
</dbReference>
<dbReference type="Gene3D" id="1.10.30.50">
    <property type="match status" value="1"/>
</dbReference>
<proteinExistence type="predicted"/>
<evidence type="ECO:0000259" key="1">
    <source>
        <dbReference type="SMART" id="SM00507"/>
    </source>
</evidence>
<comment type="caution">
    <text evidence="2">The sequence shown here is derived from an EMBL/GenBank/DDBJ whole genome shotgun (WGS) entry which is preliminary data.</text>
</comment>
<gene>
    <name evidence="2" type="ORF">SD71_10640</name>
</gene>
<dbReference type="EMBL" id="JXAL01000016">
    <property type="protein sequence ID" value="KIL36045.1"/>
    <property type="molecule type" value="Genomic_DNA"/>
</dbReference>
<keyword evidence="3" id="KW-1185">Reference proteome</keyword>
<dbReference type="PANTHER" id="PTHR33877:SF2">
    <property type="entry name" value="OS07G0170200 PROTEIN"/>
    <property type="match status" value="1"/>
</dbReference>
<organism evidence="2 3">
    <name type="scientific">Cohnella kolymensis</name>
    <dbReference type="NCBI Taxonomy" id="1590652"/>
    <lineage>
        <taxon>Bacteria</taxon>
        <taxon>Bacillati</taxon>
        <taxon>Bacillota</taxon>
        <taxon>Bacilli</taxon>
        <taxon>Bacillales</taxon>
        <taxon>Paenibacillaceae</taxon>
        <taxon>Cohnella</taxon>
    </lineage>
</organism>
<protein>
    <recommendedName>
        <fullName evidence="1">HNH nuclease domain-containing protein</fullName>
    </recommendedName>
</protein>
<evidence type="ECO:0000313" key="3">
    <source>
        <dbReference type="Proteomes" id="UP000054526"/>
    </source>
</evidence>